<evidence type="ECO:0000256" key="2">
    <source>
        <dbReference type="ARBA" id="ARBA00022645"/>
    </source>
</evidence>
<evidence type="ECO:0000313" key="9">
    <source>
        <dbReference type="Proteomes" id="UP000294003"/>
    </source>
</evidence>
<name>A0ABY0HCN3_9PEZI</name>
<evidence type="ECO:0000256" key="4">
    <source>
        <dbReference type="ARBA" id="ARBA00022729"/>
    </source>
</evidence>
<keyword evidence="2" id="KW-0121">Carboxypeptidase</keyword>
<sequence>MPSLGRLIGRGLAVYGALSCASAAVTESNTTDSIKVTYKEPGICETTPGVKSYSGYVTLPSTPRQPYAQKVFFWCFEARDSPGEAPLSIWLQGGPGAPSIDQALEVNSPCVVQPDSNSTVPNPWSWNNHVNLLYIDQPVQAGFSYDEATPGLVDMITGAIAVGGRSSGSSNYTVREGVFASQDATEAPVTTASAVEVLWEFTQAWMQEFQQYRRDKISVWAQSYGGHYAPALANLIHTRSTAEKKSANGVTRRGCQEDGYLDIDVDSVDIINGIIDFDIQGRRRRLGVDSAYANYTRPGGCKEQIDACRALTPNGYRDQDGSDGAVTQACGAAFEYCWTNVYAAYDALGSDLMPMSFPTSYSAGYLTKKWVLEALGAEVDYTQSSTPDGTGFMMTGDFVYGGFLEDIESLLDDGVKVALIHGDRDFRCNWVAGEAVSLAAEYRESSAFHAAGYEKISTNESYVGGMVRQKGKFSFSRVFQAGHQVSSYQPETAYQIFMRTVFAQDVATGTVSRADSPDYESQGPASVFDVKNELPSQPDPVCYVLQAPLQLSCTPEQLEALRGGTAVVEDDVVVRPAAVGP</sequence>
<evidence type="ECO:0000313" key="8">
    <source>
        <dbReference type="EMBL" id="RYO88304.1"/>
    </source>
</evidence>
<evidence type="ECO:0000256" key="5">
    <source>
        <dbReference type="ARBA" id="ARBA00022801"/>
    </source>
</evidence>
<evidence type="ECO:0000256" key="7">
    <source>
        <dbReference type="SAM" id="SignalP"/>
    </source>
</evidence>
<feature type="chain" id="PRO_5046917606" description="Carboxypeptidase" evidence="7">
    <location>
        <begin position="24"/>
        <end position="581"/>
    </location>
</feature>
<evidence type="ECO:0000256" key="6">
    <source>
        <dbReference type="ARBA" id="ARBA00023180"/>
    </source>
</evidence>
<evidence type="ECO:0000256" key="3">
    <source>
        <dbReference type="ARBA" id="ARBA00022670"/>
    </source>
</evidence>
<accession>A0ABY0HCN3</accession>
<comment type="caution">
    <text evidence="8">The sequence shown here is derived from an EMBL/GenBank/DDBJ whole genome shotgun (WGS) entry which is preliminary data.</text>
</comment>
<keyword evidence="3" id="KW-0645">Protease</keyword>
<keyword evidence="4 7" id="KW-0732">Signal</keyword>
<keyword evidence="5" id="KW-0378">Hydrolase</keyword>
<gene>
    <name evidence="8" type="ORF">DL762_003801</name>
</gene>
<evidence type="ECO:0008006" key="10">
    <source>
        <dbReference type="Google" id="ProtNLM"/>
    </source>
</evidence>
<reference evidence="8 9" key="1">
    <citation type="submission" date="2018-06" db="EMBL/GenBank/DDBJ databases">
        <title>Complete Genomes of Monosporascus.</title>
        <authorList>
            <person name="Robinson A.J."/>
            <person name="Natvig D.O."/>
        </authorList>
    </citation>
    <scope>NUCLEOTIDE SEQUENCE [LARGE SCALE GENOMIC DNA]</scope>
    <source>
        <strain evidence="8 9">CBS 609.92</strain>
    </source>
</reference>
<dbReference type="PANTHER" id="PTHR11802">
    <property type="entry name" value="SERINE PROTEASE FAMILY S10 SERINE CARBOXYPEPTIDASE"/>
    <property type="match status" value="1"/>
</dbReference>
<protein>
    <recommendedName>
        <fullName evidence="10">Carboxypeptidase</fullName>
    </recommendedName>
</protein>
<dbReference type="SUPFAM" id="SSF53474">
    <property type="entry name" value="alpha/beta-Hydrolases"/>
    <property type="match status" value="1"/>
</dbReference>
<dbReference type="EMBL" id="QJNS01000089">
    <property type="protein sequence ID" value="RYO88304.1"/>
    <property type="molecule type" value="Genomic_DNA"/>
</dbReference>
<proteinExistence type="inferred from homology"/>
<organism evidence="8 9">
    <name type="scientific">Monosporascus cannonballus</name>
    <dbReference type="NCBI Taxonomy" id="155416"/>
    <lineage>
        <taxon>Eukaryota</taxon>
        <taxon>Fungi</taxon>
        <taxon>Dikarya</taxon>
        <taxon>Ascomycota</taxon>
        <taxon>Pezizomycotina</taxon>
        <taxon>Sordariomycetes</taxon>
        <taxon>Xylariomycetidae</taxon>
        <taxon>Xylariales</taxon>
        <taxon>Xylariales incertae sedis</taxon>
        <taxon>Monosporascus</taxon>
    </lineage>
</organism>
<feature type="signal peptide" evidence="7">
    <location>
        <begin position="1"/>
        <end position="23"/>
    </location>
</feature>
<dbReference type="InterPro" id="IPR029058">
    <property type="entry name" value="AB_hydrolase_fold"/>
</dbReference>
<keyword evidence="9" id="KW-1185">Reference proteome</keyword>
<keyword evidence="6" id="KW-0325">Glycoprotein</keyword>
<evidence type="ECO:0000256" key="1">
    <source>
        <dbReference type="ARBA" id="ARBA00009431"/>
    </source>
</evidence>
<dbReference type="Gene3D" id="3.40.50.1820">
    <property type="entry name" value="alpha/beta hydrolase"/>
    <property type="match status" value="1"/>
</dbReference>
<dbReference type="PANTHER" id="PTHR11802:SF189">
    <property type="entry name" value="CARBOXYPEPTIDASE"/>
    <property type="match status" value="1"/>
</dbReference>
<dbReference type="Proteomes" id="UP000294003">
    <property type="component" value="Unassembled WGS sequence"/>
</dbReference>
<comment type="similarity">
    <text evidence="1">Belongs to the peptidase S10 family.</text>
</comment>
<dbReference type="PRINTS" id="PR00724">
    <property type="entry name" value="CRBOXYPTASEC"/>
</dbReference>
<dbReference type="InterPro" id="IPR001563">
    <property type="entry name" value="Peptidase_S10"/>
</dbReference>
<dbReference type="Pfam" id="PF00450">
    <property type="entry name" value="Peptidase_S10"/>
    <property type="match status" value="1"/>
</dbReference>